<feature type="domain" description="VapC45 PIN like" evidence="2">
    <location>
        <begin position="31"/>
        <end position="112"/>
    </location>
</feature>
<sequence length="158" mass="17702">MSSPRNTASAKRKSKRSAERNSSAQKSSPPPEFLLDRCLGKGVAIGLAELGWIIHRITDHFPNDAQAITDEEWIDYGLCHGWIPLCKDSRIKSRPAERRPLVDHDAPLFYLDNQQLVITEMIARFHSAQAAIYRAIRRGGAAAYAVGPVGQRLRKTWP</sequence>
<evidence type="ECO:0000313" key="4">
    <source>
        <dbReference type="Proteomes" id="UP001139157"/>
    </source>
</evidence>
<name>A0A9X2E7B9_9NOCA</name>
<reference evidence="3" key="1">
    <citation type="submission" date="2022-06" db="EMBL/GenBank/DDBJ databases">
        <title>Novel species in genus nocardia.</title>
        <authorList>
            <person name="Li F."/>
        </authorList>
    </citation>
    <scope>NUCLEOTIDE SEQUENCE</scope>
    <source>
        <strain evidence="3">CDC141</strain>
    </source>
</reference>
<organism evidence="3 4">
    <name type="scientific">Nocardia pulmonis</name>
    <dbReference type="NCBI Taxonomy" id="2951408"/>
    <lineage>
        <taxon>Bacteria</taxon>
        <taxon>Bacillati</taxon>
        <taxon>Actinomycetota</taxon>
        <taxon>Actinomycetes</taxon>
        <taxon>Mycobacteriales</taxon>
        <taxon>Nocardiaceae</taxon>
        <taxon>Nocardia</taxon>
    </lineage>
</organism>
<evidence type="ECO:0000259" key="2">
    <source>
        <dbReference type="Pfam" id="PF18478"/>
    </source>
</evidence>
<accession>A0A9X2E7B9</accession>
<keyword evidence="4" id="KW-1185">Reference proteome</keyword>
<evidence type="ECO:0000313" key="3">
    <source>
        <dbReference type="EMBL" id="MCM6774950.1"/>
    </source>
</evidence>
<dbReference type="EMBL" id="JAMRXG010000006">
    <property type="protein sequence ID" value="MCM6774950.1"/>
    <property type="molecule type" value="Genomic_DNA"/>
</dbReference>
<dbReference type="AlphaFoldDB" id="A0A9X2E7B9"/>
<protein>
    <recommendedName>
        <fullName evidence="2">VapC45 PIN like domain-containing protein</fullName>
    </recommendedName>
</protein>
<dbReference type="Pfam" id="PF18478">
    <property type="entry name" value="PIN_10"/>
    <property type="match status" value="1"/>
</dbReference>
<proteinExistence type="predicted"/>
<dbReference type="InterPro" id="IPR041375">
    <property type="entry name" value="VapC45_PIN-like"/>
</dbReference>
<dbReference type="Proteomes" id="UP001139157">
    <property type="component" value="Unassembled WGS sequence"/>
</dbReference>
<feature type="region of interest" description="Disordered" evidence="1">
    <location>
        <begin position="1"/>
        <end position="30"/>
    </location>
</feature>
<comment type="caution">
    <text evidence="3">The sequence shown here is derived from an EMBL/GenBank/DDBJ whole genome shotgun (WGS) entry which is preliminary data.</text>
</comment>
<gene>
    <name evidence="3" type="ORF">NDR86_15855</name>
</gene>
<dbReference type="RefSeq" id="WP_251912864.1">
    <property type="nucleotide sequence ID" value="NZ_JAMRXG010000006.1"/>
</dbReference>
<evidence type="ECO:0000256" key="1">
    <source>
        <dbReference type="SAM" id="MobiDB-lite"/>
    </source>
</evidence>